<feature type="compositionally biased region" description="Basic and acidic residues" evidence="1">
    <location>
        <begin position="1"/>
        <end position="10"/>
    </location>
</feature>
<gene>
    <name evidence="2" type="ORF">N7U66_05940</name>
</gene>
<reference evidence="2" key="1">
    <citation type="submission" date="2022-11" db="EMBL/GenBank/DDBJ databases">
        <title>Lacinutrix neustonica HL-RS19T sp. nov., isolated from the surface microlayer sample of brackish Lake Shihwa.</title>
        <authorList>
            <person name="Choi J.Y."/>
            <person name="Hwang C.Y."/>
        </authorList>
    </citation>
    <scope>NUCLEOTIDE SEQUENCE</scope>
    <source>
        <strain evidence="2">HL-RS19</strain>
    </source>
</reference>
<sequence length="51" mass="5960">MALDRENPKTKHEKKLHQNATDEKGPLKDAHYNQYGKQDDTPKKRGARQKD</sequence>
<dbReference type="KEGG" id="lnu:N7U66_05940"/>
<evidence type="ECO:0000313" key="3">
    <source>
        <dbReference type="Proteomes" id="UP001164705"/>
    </source>
</evidence>
<dbReference type="EMBL" id="CP113088">
    <property type="protein sequence ID" value="WAC03151.1"/>
    <property type="molecule type" value="Genomic_DNA"/>
</dbReference>
<dbReference type="Proteomes" id="UP001164705">
    <property type="component" value="Chromosome"/>
</dbReference>
<organism evidence="2 3">
    <name type="scientific">Lacinutrix neustonica</name>
    <dbReference type="NCBI Taxonomy" id="2980107"/>
    <lineage>
        <taxon>Bacteria</taxon>
        <taxon>Pseudomonadati</taxon>
        <taxon>Bacteroidota</taxon>
        <taxon>Flavobacteriia</taxon>
        <taxon>Flavobacteriales</taxon>
        <taxon>Flavobacteriaceae</taxon>
        <taxon>Lacinutrix</taxon>
    </lineage>
</organism>
<accession>A0A9E8MY42</accession>
<dbReference type="AlphaFoldDB" id="A0A9E8MY42"/>
<name>A0A9E8MY42_9FLAO</name>
<proteinExistence type="predicted"/>
<keyword evidence="3" id="KW-1185">Reference proteome</keyword>
<feature type="compositionally biased region" description="Basic and acidic residues" evidence="1">
    <location>
        <begin position="20"/>
        <end position="51"/>
    </location>
</feature>
<dbReference type="RefSeq" id="WP_267677725.1">
    <property type="nucleotide sequence ID" value="NZ_CP113088.1"/>
</dbReference>
<evidence type="ECO:0000256" key="1">
    <source>
        <dbReference type="SAM" id="MobiDB-lite"/>
    </source>
</evidence>
<protein>
    <submittedName>
        <fullName evidence="2">Uncharacterized protein</fullName>
    </submittedName>
</protein>
<evidence type="ECO:0000313" key="2">
    <source>
        <dbReference type="EMBL" id="WAC03151.1"/>
    </source>
</evidence>
<feature type="region of interest" description="Disordered" evidence="1">
    <location>
        <begin position="1"/>
        <end position="51"/>
    </location>
</feature>